<dbReference type="SUPFAM" id="SSF49879">
    <property type="entry name" value="SMAD/FHA domain"/>
    <property type="match status" value="1"/>
</dbReference>
<dbReference type="Proteomes" id="UP001556367">
    <property type="component" value="Unassembled WGS sequence"/>
</dbReference>
<dbReference type="InterPro" id="IPR008984">
    <property type="entry name" value="SMAD_FHA_dom_sf"/>
</dbReference>
<feature type="domain" description="FHA" evidence="1">
    <location>
        <begin position="79"/>
        <end position="111"/>
    </location>
</feature>
<organism evidence="2 3">
    <name type="scientific">Hohenbuehelia grisea</name>
    <dbReference type="NCBI Taxonomy" id="104357"/>
    <lineage>
        <taxon>Eukaryota</taxon>
        <taxon>Fungi</taxon>
        <taxon>Dikarya</taxon>
        <taxon>Basidiomycota</taxon>
        <taxon>Agaricomycotina</taxon>
        <taxon>Agaricomycetes</taxon>
        <taxon>Agaricomycetidae</taxon>
        <taxon>Agaricales</taxon>
        <taxon>Pleurotineae</taxon>
        <taxon>Pleurotaceae</taxon>
        <taxon>Hohenbuehelia</taxon>
    </lineage>
</organism>
<name>A0ABR3JRM5_9AGAR</name>
<gene>
    <name evidence="2" type="ORF">HGRIS_000584</name>
</gene>
<evidence type="ECO:0000313" key="3">
    <source>
        <dbReference type="Proteomes" id="UP001556367"/>
    </source>
</evidence>
<comment type="caution">
    <text evidence="2">The sequence shown here is derived from an EMBL/GenBank/DDBJ whole genome shotgun (WGS) entry which is preliminary data.</text>
</comment>
<protein>
    <recommendedName>
        <fullName evidence="1">FHA domain-containing protein</fullName>
    </recommendedName>
</protein>
<sequence length="158" mass="17031">MFSSFIANSPTLSLAPAAGSFQFQTKYIYFSDNAPVILGLEGTDSATRHAERASPSNGWFSPKYVEAGGSIQTIAPLSLSLLHAEIWSENGRIYIRDLDSPFGTYVNDARVNGNPVTLKKGDTISLGHPIARNSNTPSYITDDHLKPIIARISLSGTS</sequence>
<proteinExistence type="predicted"/>
<keyword evidence="3" id="KW-1185">Reference proteome</keyword>
<evidence type="ECO:0000259" key="1">
    <source>
        <dbReference type="PROSITE" id="PS50006"/>
    </source>
</evidence>
<dbReference type="PROSITE" id="PS50006">
    <property type="entry name" value="FHA_DOMAIN"/>
    <property type="match status" value="1"/>
</dbReference>
<accession>A0ABR3JRM5</accession>
<dbReference type="Gene3D" id="2.60.200.20">
    <property type="match status" value="1"/>
</dbReference>
<dbReference type="InterPro" id="IPR000253">
    <property type="entry name" value="FHA_dom"/>
</dbReference>
<evidence type="ECO:0000313" key="2">
    <source>
        <dbReference type="EMBL" id="KAL0958441.1"/>
    </source>
</evidence>
<dbReference type="Pfam" id="PF00498">
    <property type="entry name" value="FHA"/>
    <property type="match status" value="1"/>
</dbReference>
<reference evidence="3" key="1">
    <citation type="submission" date="2024-06" db="EMBL/GenBank/DDBJ databases">
        <title>Multi-omics analyses provide insights into the biosynthesis of the anticancer antibiotic pleurotin in Hohenbuehelia grisea.</title>
        <authorList>
            <person name="Weaver J.A."/>
            <person name="Alberti F."/>
        </authorList>
    </citation>
    <scope>NUCLEOTIDE SEQUENCE [LARGE SCALE GENOMIC DNA]</scope>
    <source>
        <strain evidence="3">T-177</strain>
    </source>
</reference>
<dbReference type="EMBL" id="JASNQZ010000004">
    <property type="protein sequence ID" value="KAL0958441.1"/>
    <property type="molecule type" value="Genomic_DNA"/>
</dbReference>